<name>A0ABP8GCT8_9SPHI</name>
<dbReference type="SUPFAM" id="SSF52172">
    <property type="entry name" value="CheY-like"/>
    <property type="match status" value="2"/>
</dbReference>
<evidence type="ECO:0000259" key="6">
    <source>
        <dbReference type="PROSITE" id="PS50109"/>
    </source>
</evidence>
<dbReference type="SUPFAM" id="SSF55785">
    <property type="entry name" value="PYP-like sensor domain (PAS domain)"/>
    <property type="match status" value="1"/>
</dbReference>
<dbReference type="CDD" id="cd00082">
    <property type="entry name" value="HisKA"/>
    <property type="match status" value="1"/>
</dbReference>
<dbReference type="RefSeq" id="WP_345211113.1">
    <property type="nucleotide sequence ID" value="NZ_BAABFT010000005.1"/>
</dbReference>
<dbReference type="EMBL" id="BAABFT010000005">
    <property type="protein sequence ID" value="GAA4321938.1"/>
    <property type="molecule type" value="Genomic_DNA"/>
</dbReference>
<dbReference type="Gene3D" id="3.30.565.10">
    <property type="entry name" value="Histidine kinase-like ATPase, C-terminal domain"/>
    <property type="match status" value="1"/>
</dbReference>
<organism evidence="8 9">
    <name type="scientific">Mucilaginibacter gynuensis</name>
    <dbReference type="NCBI Taxonomy" id="1302236"/>
    <lineage>
        <taxon>Bacteria</taxon>
        <taxon>Pseudomonadati</taxon>
        <taxon>Bacteroidota</taxon>
        <taxon>Sphingobacteriia</taxon>
        <taxon>Sphingobacteriales</taxon>
        <taxon>Sphingobacteriaceae</taxon>
        <taxon>Mucilaginibacter</taxon>
    </lineage>
</organism>
<feature type="domain" description="Response regulatory" evidence="7">
    <location>
        <begin position="563"/>
        <end position="678"/>
    </location>
</feature>
<dbReference type="InterPro" id="IPR036890">
    <property type="entry name" value="HATPase_C_sf"/>
</dbReference>
<dbReference type="Gene3D" id="1.10.287.130">
    <property type="match status" value="1"/>
</dbReference>
<dbReference type="InterPro" id="IPR035965">
    <property type="entry name" value="PAS-like_dom_sf"/>
</dbReference>
<dbReference type="InterPro" id="IPR005467">
    <property type="entry name" value="His_kinase_dom"/>
</dbReference>
<dbReference type="Proteomes" id="UP001500582">
    <property type="component" value="Unassembled WGS sequence"/>
</dbReference>
<dbReference type="InterPro" id="IPR001789">
    <property type="entry name" value="Sig_transdc_resp-reg_receiver"/>
</dbReference>
<dbReference type="PANTHER" id="PTHR45339:SF1">
    <property type="entry name" value="HYBRID SIGNAL TRANSDUCTION HISTIDINE KINASE J"/>
    <property type="match status" value="1"/>
</dbReference>
<keyword evidence="4" id="KW-0902">Two-component regulatory system</keyword>
<dbReference type="CDD" id="cd17546">
    <property type="entry name" value="REC_hyHK_CKI1_RcsC-like"/>
    <property type="match status" value="2"/>
</dbReference>
<dbReference type="InterPro" id="IPR003661">
    <property type="entry name" value="HisK_dim/P_dom"/>
</dbReference>
<dbReference type="Gene3D" id="3.30.450.20">
    <property type="entry name" value="PAS domain"/>
    <property type="match status" value="1"/>
</dbReference>
<gene>
    <name evidence="8" type="ORF">GCM10023149_21960</name>
</gene>
<keyword evidence="9" id="KW-1185">Reference proteome</keyword>
<dbReference type="InterPro" id="IPR011006">
    <property type="entry name" value="CheY-like_superfamily"/>
</dbReference>
<dbReference type="Gene3D" id="3.40.50.2300">
    <property type="match status" value="2"/>
</dbReference>
<dbReference type="Pfam" id="PF00512">
    <property type="entry name" value="HisKA"/>
    <property type="match status" value="1"/>
</dbReference>
<comment type="caution">
    <text evidence="8">The sequence shown here is derived from an EMBL/GenBank/DDBJ whole genome shotgun (WGS) entry which is preliminary data.</text>
</comment>
<dbReference type="SMART" id="SM00448">
    <property type="entry name" value="REC"/>
    <property type="match status" value="2"/>
</dbReference>
<feature type="modified residue" description="4-aspartylphosphate" evidence="5">
    <location>
        <position position="612"/>
    </location>
</feature>
<dbReference type="PRINTS" id="PR00344">
    <property type="entry name" value="BCTRLSENSOR"/>
</dbReference>
<evidence type="ECO:0000256" key="1">
    <source>
        <dbReference type="ARBA" id="ARBA00000085"/>
    </source>
</evidence>
<feature type="domain" description="Histidine kinase" evidence="6">
    <location>
        <begin position="322"/>
        <end position="543"/>
    </location>
</feature>
<evidence type="ECO:0000256" key="3">
    <source>
        <dbReference type="ARBA" id="ARBA00022553"/>
    </source>
</evidence>
<dbReference type="SUPFAM" id="SSF55874">
    <property type="entry name" value="ATPase domain of HSP90 chaperone/DNA topoisomerase II/histidine kinase"/>
    <property type="match status" value="1"/>
</dbReference>
<evidence type="ECO:0000313" key="9">
    <source>
        <dbReference type="Proteomes" id="UP001500582"/>
    </source>
</evidence>
<evidence type="ECO:0000259" key="7">
    <source>
        <dbReference type="PROSITE" id="PS50110"/>
    </source>
</evidence>
<dbReference type="SMART" id="SM00387">
    <property type="entry name" value="HATPase_c"/>
    <property type="match status" value="1"/>
</dbReference>
<evidence type="ECO:0000256" key="5">
    <source>
        <dbReference type="PROSITE-ProRule" id="PRU00169"/>
    </source>
</evidence>
<dbReference type="EC" id="2.7.13.3" evidence="2"/>
<dbReference type="SMART" id="SM00388">
    <property type="entry name" value="HisKA"/>
    <property type="match status" value="1"/>
</dbReference>
<evidence type="ECO:0000256" key="2">
    <source>
        <dbReference type="ARBA" id="ARBA00012438"/>
    </source>
</evidence>
<dbReference type="InterPro" id="IPR004358">
    <property type="entry name" value="Sig_transdc_His_kin-like_C"/>
</dbReference>
<feature type="domain" description="Response regulatory" evidence="7">
    <location>
        <begin position="705"/>
        <end position="821"/>
    </location>
</feature>
<sequence length="826" mass="93932">MQQQYTNINWAKRALNFIARLGINDSYEHWTAIMQRNMAYLQEASGADQVMLIKYEDALTARVIEKDSADGDSVYISPEILEVFNDGHQPKFYHLPVGAFKPELLLLFNSPAALVMLPVKQLDFTSYMLLVWQNDIDFSEDFVEFINACFSKINETAKLARTYYSLEELKVRFNAILQTVPQSIVFIDDTGNNSWVNEEAAKLFNIDGGNVEPARLSAAMQQLRAKASNKEDIFKRGMQLFQSKDKRVKDWQWIFTEPDLFVLNVCCTPTLSKHISGMLWTFDDITQQYLFDQHLKDLNVQLEEKSRLADAQNQAKSEFLANMSHEIRTPMNGVIGMTSLLRNTQLNEEQFDFVESIRISADSLLEIINEILDFSKIESGKLELEEHPFFIHKIVEETYDLLALRAHDKGLDLLYVIEPDVPLEVIGDMTRLRQIVVNLVGNAIKFTDHGEILTSIKLANKIDDIYELEFSVKDSGIGIPEDKMHKLFNSFSQVDSSTTRKYGGTGLGLAISARLVEKMEGRIWVESEVNVGTTFKFTIHIKASTGVKEYKPVKIPKDLAGKRALIIDDNLTNLRILQGHCEHWGMHADIFEHGADGIKAIEHQHYDIAIIDMLMPDLNGIEVAKQIVNKYGNKMPLVLFSSVGHFPPEHKKDLNLFTAVVDKPIKQSYFQKMLMDKLAQAPVQKVEPGTPVIAANVTVPDTTLSVLVAEDNIINQKIVIKALQNIGQTCDVVANGLEVLSSLQRQHYDIVMMDVQMPEMDGLQATRKIIEEYGDNRPVIIAMTAGAYEKDREECFEAGMDDYIIKPFDFEDFYQKINFWKGKINK</sequence>
<dbReference type="InterPro" id="IPR003594">
    <property type="entry name" value="HATPase_dom"/>
</dbReference>
<protein>
    <recommendedName>
        <fullName evidence="2">histidine kinase</fullName>
        <ecNumber evidence="2">2.7.13.3</ecNumber>
    </recommendedName>
</protein>
<dbReference type="Pfam" id="PF02518">
    <property type="entry name" value="HATPase_c"/>
    <property type="match status" value="1"/>
</dbReference>
<comment type="catalytic activity">
    <reaction evidence="1">
        <text>ATP + protein L-histidine = ADP + protein N-phospho-L-histidine.</text>
        <dbReference type="EC" id="2.7.13.3"/>
    </reaction>
</comment>
<evidence type="ECO:0000256" key="4">
    <source>
        <dbReference type="ARBA" id="ARBA00023012"/>
    </source>
</evidence>
<dbReference type="SUPFAM" id="SSF47384">
    <property type="entry name" value="Homodimeric domain of signal transducing histidine kinase"/>
    <property type="match status" value="1"/>
</dbReference>
<dbReference type="InterPro" id="IPR036097">
    <property type="entry name" value="HisK_dim/P_sf"/>
</dbReference>
<dbReference type="PANTHER" id="PTHR45339">
    <property type="entry name" value="HYBRID SIGNAL TRANSDUCTION HISTIDINE KINASE J"/>
    <property type="match status" value="1"/>
</dbReference>
<proteinExistence type="predicted"/>
<reference evidence="9" key="1">
    <citation type="journal article" date="2019" name="Int. J. Syst. Evol. Microbiol.">
        <title>The Global Catalogue of Microorganisms (GCM) 10K type strain sequencing project: providing services to taxonomists for standard genome sequencing and annotation.</title>
        <authorList>
            <consortium name="The Broad Institute Genomics Platform"/>
            <consortium name="The Broad Institute Genome Sequencing Center for Infectious Disease"/>
            <person name="Wu L."/>
            <person name="Ma J."/>
        </authorList>
    </citation>
    <scope>NUCLEOTIDE SEQUENCE [LARGE SCALE GENOMIC DNA]</scope>
    <source>
        <strain evidence="9">JCM 17705</strain>
    </source>
</reference>
<accession>A0ABP8GCT8</accession>
<dbReference type="PROSITE" id="PS50109">
    <property type="entry name" value="HIS_KIN"/>
    <property type="match status" value="1"/>
</dbReference>
<dbReference type="PROSITE" id="PS50110">
    <property type="entry name" value="RESPONSE_REGULATORY"/>
    <property type="match status" value="2"/>
</dbReference>
<keyword evidence="3 5" id="KW-0597">Phosphoprotein</keyword>
<dbReference type="CDD" id="cd16922">
    <property type="entry name" value="HATPase_EvgS-ArcB-TorS-like"/>
    <property type="match status" value="1"/>
</dbReference>
<dbReference type="Pfam" id="PF00072">
    <property type="entry name" value="Response_reg"/>
    <property type="match status" value="2"/>
</dbReference>
<feature type="modified residue" description="4-aspartylphosphate" evidence="5">
    <location>
        <position position="754"/>
    </location>
</feature>
<evidence type="ECO:0000313" key="8">
    <source>
        <dbReference type="EMBL" id="GAA4321938.1"/>
    </source>
</evidence>